<protein>
    <submittedName>
        <fullName evidence="3">Uncharacterized protein</fullName>
    </submittedName>
</protein>
<name>A0A9N8DYK4_9STRA</name>
<evidence type="ECO:0000256" key="1">
    <source>
        <dbReference type="SAM" id="Phobius"/>
    </source>
</evidence>
<dbReference type="Gene3D" id="2.60.120.10">
    <property type="entry name" value="Jelly Rolls"/>
    <property type="match status" value="1"/>
</dbReference>
<dbReference type="OrthoDB" id="46568at2759"/>
<keyword evidence="4" id="KW-1185">Reference proteome</keyword>
<evidence type="ECO:0000313" key="4">
    <source>
        <dbReference type="Proteomes" id="UP001153069"/>
    </source>
</evidence>
<sequence length="165" mass="17823">MIRNTQLAILLALLLLVCPKSFGFTLPVSTVHHASLSTTRLRMATVSVRTPSQEDAEQMGIREWPQQAKSKGTFEESCTEGNSLTRYVLDGTCSVEVTSEEDDDDKEQFSLSPGSLLEVTGPANLRWQVTSPEMILLTPGFEQLGLFAGVAVGLVVLLGALIALS</sequence>
<proteinExistence type="predicted"/>
<keyword evidence="1" id="KW-0472">Membrane</keyword>
<feature type="chain" id="PRO_5040356985" evidence="2">
    <location>
        <begin position="24"/>
        <end position="165"/>
    </location>
</feature>
<comment type="caution">
    <text evidence="3">The sequence shown here is derived from an EMBL/GenBank/DDBJ whole genome shotgun (WGS) entry which is preliminary data.</text>
</comment>
<feature type="transmembrane region" description="Helical" evidence="1">
    <location>
        <begin position="144"/>
        <end position="164"/>
    </location>
</feature>
<organism evidence="3 4">
    <name type="scientific">Seminavis robusta</name>
    <dbReference type="NCBI Taxonomy" id="568900"/>
    <lineage>
        <taxon>Eukaryota</taxon>
        <taxon>Sar</taxon>
        <taxon>Stramenopiles</taxon>
        <taxon>Ochrophyta</taxon>
        <taxon>Bacillariophyta</taxon>
        <taxon>Bacillariophyceae</taxon>
        <taxon>Bacillariophycidae</taxon>
        <taxon>Naviculales</taxon>
        <taxon>Naviculaceae</taxon>
        <taxon>Seminavis</taxon>
    </lineage>
</organism>
<dbReference type="Proteomes" id="UP001153069">
    <property type="component" value="Unassembled WGS sequence"/>
</dbReference>
<gene>
    <name evidence="3" type="ORF">SEMRO_468_G149110.1</name>
</gene>
<keyword evidence="1" id="KW-1133">Transmembrane helix</keyword>
<feature type="signal peptide" evidence="2">
    <location>
        <begin position="1"/>
        <end position="23"/>
    </location>
</feature>
<reference evidence="3" key="1">
    <citation type="submission" date="2020-06" db="EMBL/GenBank/DDBJ databases">
        <authorList>
            <consortium name="Plant Systems Biology data submission"/>
        </authorList>
    </citation>
    <scope>NUCLEOTIDE SEQUENCE</scope>
    <source>
        <strain evidence="3">D6</strain>
    </source>
</reference>
<accession>A0A9N8DYK4</accession>
<keyword evidence="2" id="KW-0732">Signal</keyword>
<dbReference type="EMBL" id="CAICTM010000467">
    <property type="protein sequence ID" value="CAB9511102.1"/>
    <property type="molecule type" value="Genomic_DNA"/>
</dbReference>
<evidence type="ECO:0000313" key="3">
    <source>
        <dbReference type="EMBL" id="CAB9511102.1"/>
    </source>
</evidence>
<dbReference type="InterPro" id="IPR014710">
    <property type="entry name" value="RmlC-like_jellyroll"/>
</dbReference>
<keyword evidence="1" id="KW-0812">Transmembrane</keyword>
<evidence type="ECO:0000256" key="2">
    <source>
        <dbReference type="SAM" id="SignalP"/>
    </source>
</evidence>
<dbReference type="AlphaFoldDB" id="A0A9N8DYK4"/>